<evidence type="ECO:0000256" key="7">
    <source>
        <dbReference type="ARBA" id="ARBA00023242"/>
    </source>
</evidence>
<keyword evidence="11" id="KW-1185">Reference proteome</keyword>
<organism evidence="10 11">
    <name type="scientific">Huiozyma naganishii (strain ATCC MYA-139 / BCRC 22969 / CBS 8797 / KCTC 17520 / NBRC 10181 / NCYC 3082 / Yp74L-3)</name>
    <name type="common">Yeast</name>
    <name type="synonym">Kazachstania naganishii</name>
    <dbReference type="NCBI Taxonomy" id="1071383"/>
    <lineage>
        <taxon>Eukaryota</taxon>
        <taxon>Fungi</taxon>
        <taxon>Dikarya</taxon>
        <taxon>Ascomycota</taxon>
        <taxon>Saccharomycotina</taxon>
        <taxon>Saccharomycetes</taxon>
        <taxon>Saccharomycetales</taxon>
        <taxon>Saccharomycetaceae</taxon>
        <taxon>Huiozyma</taxon>
    </lineage>
</organism>
<evidence type="ECO:0000256" key="5">
    <source>
        <dbReference type="ARBA" id="ARBA00023010"/>
    </source>
</evidence>
<dbReference type="InterPro" id="IPR025574">
    <property type="entry name" value="Nucleoporin_FG_rpt"/>
</dbReference>
<evidence type="ECO:0000313" key="11">
    <source>
        <dbReference type="Proteomes" id="UP000006310"/>
    </source>
</evidence>
<keyword evidence="4" id="KW-0813">Transport</keyword>
<reference evidence="11" key="2">
    <citation type="submission" date="2012-08" db="EMBL/GenBank/DDBJ databases">
        <title>Genome sequence of Kazachstania naganishii.</title>
        <authorList>
            <person name="Gordon J.L."/>
            <person name="Armisen D."/>
            <person name="Proux-Wera E."/>
            <person name="OhEigeartaigh S.S."/>
            <person name="Byrne K.P."/>
            <person name="Wolfe K.H."/>
        </authorList>
    </citation>
    <scope>NUCLEOTIDE SEQUENCE [LARGE SCALE GENOMIC DNA]</scope>
    <source>
        <strain evidence="11">ATCC MYA-139 / BCRC 22969 / CBS 8797 / CCRC 22969 / KCTC 17520 / NBRC 10181 / NCYC 3082</strain>
    </source>
</reference>
<dbReference type="OrthoDB" id="6162375at2759"/>
<dbReference type="Pfam" id="PF13874">
    <property type="entry name" value="Nup54"/>
    <property type="match status" value="1"/>
</dbReference>
<feature type="compositionally biased region" description="Polar residues" evidence="8">
    <location>
        <begin position="342"/>
        <end position="382"/>
    </location>
</feature>
<evidence type="ECO:0000256" key="1">
    <source>
        <dbReference type="ARBA" id="ARBA00004335"/>
    </source>
</evidence>
<feature type="compositionally biased region" description="Polar residues" evidence="8">
    <location>
        <begin position="265"/>
        <end position="284"/>
    </location>
</feature>
<proteinExistence type="predicted"/>
<feature type="region of interest" description="Disordered" evidence="8">
    <location>
        <begin position="81"/>
        <end position="393"/>
    </location>
</feature>
<accession>J7R0U4</accession>
<dbReference type="GeneID" id="34524065"/>
<dbReference type="Proteomes" id="UP000006310">
    <property type="component" value="Chromosome 1"/>
</dbReference>
<dbReference type="GO" id="GO:0042802">
    <property type="term" value="F:identical protein binding"/>
    <property type="evidence" value="ECO:0007669"/>
    <property type="project" value="EnsemblFungi"/>
</dbReference>
<gene>
    <name evidence="10" type="primary">KNAG0A07780</name>
    <name evidence="10" type="ordered locus">KNAG_0A07780</name>
</gene>
<name>J7R0U4_HUIN7</name>
<evidence type="ECO:0000313" key="10">
    <source>
        <dbReference type="EMBL" id="CCK68430.1"/>
    </source>
</evidence>
<comment type="subcellular location">
    <subcellularLocation>
        <location evidence="1">Nucleus membrane</location>
        <topology evidence="1">Peripheral membrane protein</topology>
        <orientation evidence="1">Cytoplasmic side</orientation>
    </subcellularLocation>
    <subcellularLocation>
        <location evidence="3">Nucleus membrane</location>
        <topology evidence="3">Peripheral membrane protein</topology>
        <orientation evidence="3">Nucleoplasmic side</orientation>
    </subcellularLocation>
    <subcellularLocation>
        <location evidence="2">Nucleus</location>
        <location evidence="2">Nuclear pore complex</location>
    </subcellularLocation>
</comment>
<reference evidence="10 11" key="1">
    <citation type="journal article" date="2011" name="Proc. Natl. Acad. Sci. U.S.A.">
        <title>Evolutionary erosion of yeast sex chromosomes by mating-type switching accidents.</title>
        <authorList>
            <person name="Gordon J.L."/>
            <person name="Armisen D."/>
            <person name="Proux-Wera E."/>
            <person name="Oheigeartaigh S.S."/>
            <person name="Byrne K.P."/>
            <person name="Wolfe K.H."/>
        </authorList>
    </citation>
    <scope>NUCLEOTIDE SEQUENCE [LARGE SCALE GENOMIC DNA]</scope>
    <source>
        <strain evidence="11">ATCC MYA-139 / BCRC 22969 / CBS 8797 / CCRC 22969 / KCTC 17520 / NBRC 10181 / NCYC 3082</strain>
    </source>
</reference>
<evidence type="ECO:0000259" key="9">
    <source>
        <dbReference type="Pfam" id="PF13874"/>
    </source>
</evidence>
<dbReference type="eggNOG" id="KOG3091">
    <property type="taxonomic scope" value="Eukaryota"/>
</dbReference>
<dbReference type="RefSeq" id="XP_022462676.1">
    <property type="nucleotide sequence ID" value="XM_022611248.1"/>
</dbReference>
<dbReference type="GO" id="GO:0006999">
    <property type="term" value="P:nuclear pore organization"/>
    <property type="evidence" value="ECO:0007669"/>
    <property type="project" value="EnsemblFungi"/>
</dbReference>
<keyword evidence="6" id="KW-0509">mRNA transport</keyword>
<dbReference type="OMA" id="NVMKRDT"/>
<dbReference type="STRING" id="1071383.J7R0U4"/>
<dbReference type="GO" id="GO:0044613">
    <property type="term" value="C:nuclear pore central transport channel"/>
    <property type="evidence" value="ECO:0007669"/>
    <property type="project" value="EnsemblFungi"/>
</dbReference>
<dbReference type="KEGG" id="kng:KNAG_0A07780"/>
<feature type="compositionally biased region" description="Low complexity" evidence="8">
    <location>
        <begin position="110"/>
        <end position="153"/>
    </location>
</feature>
<dbReference type="GO" id="GO:0006607">
    <property type="term" value="P:NLS-bearing protein import into nucleus"/>
    <property type="evidence" value="ECO:0007669"/>
    <property type="project" value="EnsemblFungi"/>
</dbReference>
<dbReference type="GO" id="GO:0031965">
    <property type="term" value="C:nuclear membrane"/>
    <property type="evidence" value="ECO:0007669"/>
    <property type="project" value="UniProtKB-SubCell"/>
</dbReference>
<dbReference type="GO" id="GO:0017056">
    <property type="term" value="F:structural constituent of nuclear pore"/>
    <property type="evidence" value="ECO:0007669"/>
    <property type="project" value="EnsemblFungi"/>
</dbReference>
<keyword evidence="6" id="KW-0906">Nuclear pore complex</keyword>
<keyword evidence="6" id="KW-0653">Protein transport</keyword>
<dbReference type="GO" id="GO:0036228">
    <property type="term" value="P:protein localization to nuclear inner membrane"/>
    <property type="evidence" value="ECO:0007669"/>
    <property type="project" value="EnsemblFungi"/>
</dbReference>
<dbReference type="AlphaFoldDB" id="J7R0U4"/>
<evidence type="ECO:0000256" key="3">
    <source>
        <dbReference type="ARBA" id="ARBA00004620"/>
    </source>
</evidence>
<evidence type="ECO:0000256" key="6">
    <source>
        <dbReference type="ARBA" id="ARBA00023132"/>
    </source>
</evidence>
<protein>
    <recommendedName>
        <fullName evidence="9">Nucleoporin Nup54 alpha-helical domain-containing protein</fullName>
    </recommendedName>
</protein>
<dbReference type="Pfam" id="PF13634">
    <property type="entry name" value="Nucleoporin_FG"/>
    <property type="match status" value="3"/>
</dbReference>
<feature type="compositionally biased region" description="Low complexity" evidence="8">
    <location>
        <begin position="331"/>
        <end position="341"/>
    </location>
</feature>
<keyword evidence="7" id="KW-0539">Nucleus</keyword>
<dbReference type="InterPro" id="IPR025712">
    <property type="entry name" value="Nup54_alpha-helical_dom"/>
</dbReference>
<feature type="compositionally biased region" description="Low complexity" evidence="8">
    <location>
        <begin position="191"/>
        <end position="215"/>
    </location>
</feature>
<evidence type="ECO:0000256" key="4">
    <source>
        <dbReference type="ARBA" id="ARBA00022448"/>
    </source>
</evidence>
<keyword evidence="5" id="KW-0811">Translocation</keyword>
<dbReference type="EMBL" id="HE978314">
    <property type="protein sequence ID" value="CCK68430.1"/>
    <property type="molecule type" value="Genomic_DNA"/>
</dbReference>
<dbReference type="InterPro" id="IPR024864">
    <property type="entry name" value="Nup54/Nup57/Nup44"/>
</dbReference>
<evidence type="ECO:0000256" key="2">
    <source>
        <dbReference type="ARBA" id="ARBA00004567"/>
    </source>
</evidence>
<evidence type="ECO:0000256" key="8">
    <source>
        <dbReference type="SAM" id="MobiDB-lite"/>
    </source>
</evidence>
<sequence>MPYHSPRRGTLRSTANFFKSIPKKSVRPLKRCMFAGGVLDLVPVVSWRGQLTAHMFGSNNAGNTGSTGFSFGNKSNSAGGGLFGNNANQQTGGGGLLGASKPAFGTNAPSQSGGMFGQNQQQQSGGLFGQSQQPQTQQSGGLFGQNQQQQPGQQSGGLFGQSQQQPGQQPGGLFGQSQQQQPGQQSGGLFGQSQQPQTQQSGGLFGQNQQQQPGQQSGGLFGQNQQQQQQSGGLFGANKPATGGGLFGQQAGSAPGGGLFGAKQPATNTAGGLFGNSNTTQPASGTGGLFGAKPAGTTTGLFGQNQNQNSAGGGLFGNNITGNKTGGLFGQQQQQQQQQPQSTLGNPAIPSSQPSFAWSQNTNQQQPNGSQTSTLFPTQSSMAPYGAGTATNNMPMNNYNNSLYALQQQQHSANYPQQIQEQIIKCKESWDPLSFKSKLRTFVYNKVNETDAIVYNNKPPNVIQEEWDQAIENKPKPISNLIPIQIFGFEELNQRNQLQIENVAKIRMILKDMLDKNTQLQQRHELETASRILKVVSKNVEIERRILKLGSQLSILKNRGLPMTINEEKMWTQFKSLLDRSQDPAGLGKTNELWARLTVLKERAKNISQQLDNTMVIINENGGSDSNTDGKASGEVYDAGNQKIDKIAHILNNQQRGICYLNSVLEKDHAKVDGMLKN</sequence>
<dbReference type="PANTHER" id="PTHR13000">
    <property type="entry name" value="NUCLEOPORIN P54"/>
    <property type="match status" value="1"/>
</dbReference>
<feature type="compositionally biased region" description="Low complexity" evidence="8">
    <location>
        <begin position="222"/>
        <end position="232"/>
    </location>
</feature>
<dbReference type="PANTHER" id="PTHR13000:SF0">
    <property type="entry name" value="NUCLEOPORIN P54"/>
    <property type="match status" value="1"/>
</dbReference>
<feature type="domain" description="Nucleoporin Nup54 alpha-helical" evidence="9">
    <location>
        <begin position="458"/>
        <end position="597"/>
    </location>
</feature>
<dbReference type="HOGENOM" id="CLU_023804_1_0_1"/>
<feature type="compositionally biased region" description="Low complexity" evidence="8">
    <location>
        <begin position="175"/>
        <end position="184"/>
    </location>
</feature>